<keyword evidence="1" id="KW-0732">Signal</keyword>
<reference evidence="2 3" key="1">
    <citation type="submission" date="2018-01" db="EMBL/GenBank/DDBJ databases">
        <authorList>
            <person name="Gaut B.S."/>
            <person name="Morton B.R."/>
            <person name="Clegg M.T."/>
            <person name="Duvall M.R."/>
        </authorList>
    </citation>
    <scope>NUCLEOTIDE SEQUENCE [LARGE SCALE GENOMIC DNA]</scope>
    <source>
        <strain evidence="2 3">HR-AY</strain>
    </source>
</reference>
<gene>
    <name evidence="2" type="ORF">C3L50_15745</name>
</gene>
<feature type="chain" id="PRO_5015435142" description="Secreted protein" evidence="1">
    <location>
        <begin position="18"/>
        <end position="239"/>
    </location>
</feature>
<dbReference type="OrthoDB" id="1148517at2"/>
<accession>A0A2S4ZZY3</accession>
<evidence type="ECO:0000313" key="2">
    <source>
        <dbReference type="EMBL" id="POY35918.1"/>
    </source>
</evidence>
<protein>
    <recommendedName>
        <fullName evidence="4">Secreted protein</fullName>
    </recommendedName>
</protein>
<name>A0A2S4ZZY3_9FLAO</name>
<evidence type="ECO:0000313" key="3">
    <source>
        <dbReference type="Proteomes" id="UP000237310"/>
    </source>
</evidence>
<dbReference type="AlphaFoldDB" id="A0A2S4ZZY3"/>
<feature type="signal peptide" evidence="1">
    <location>
        <begin position="1"/>
        <end position="17"/>
    </location>
</feature>
<keyword evidence="3" id="KW-1185">Reference proteome</keyword>
<sequence length="239" mass="27206">MKRILFFIFMISLGSNAFGQIDLNTKFKPIKIKNVKPKKEVPPPANLPKLDIPKIVAPNVFKETNIYGTKPQVNNSFEIGTAENHFSMTPTDKYKHKLGDVYQEKMTQDLDKTMVREGLKEDSSLLDRADRYLGDFKTKSNELVVKYRDYIQIDGDLINVYLNDQLIQSRLYLYSNLHEFKIPLTTGLNKIEFVVASQGTSGGNTAEIHVIDGSNKSVTDEYWNNLALGTKIKLIVIKE</sequence>
<dbReference type="RefSeq" id="WP_103807145.1">
    <property type="nucleotide sequence ID" value="NZ_PQVG01000013.1"/>
</dbReference>
<evidence type="ECO:0008006" key="4">
    <source>
        <dbReference type="Google" id="ProtNLM"/>
    </source>
</evidence>
<dbReference type="Proteomes" id="UP000237310">
    <property type="component" value="Unassembled WGS sequence"/>
</dbReference>
<evidence type="ECO:0000256" key="1">
    <source>
        <dbReference type="SAM" id="SignalP"/>
    </source>
</evidence>
<dbReference type="EMBL" id="PQVG01000013">
    <property type="protein sequence ID" value="POY35918.1"/>
    <property type="molecule type" value="Genomic_DNA"/>
</dbReference>
<organism evidence="2 3">
    <name type="scientific">Flavobacterium alvei</name>
    <dbReference type="NCBI Taxonomy" id="2080416"/>
    <lineage>
        <taxon>Bacteria</taxon>
        <taxon>Pseudomonadati</taxon>
        <taxon>Bacteroidota</taxon>
        <taxon>Flavobacteriia</taxon>
        <taxon>Flavobacteriales</taxon>
        <taxon>Flavobacteriaceae</taxon>
        <taxon>Flavobacterium</taxon>
    </lineage>
</organism>
<proteinExistence type="predicted"/>
<comment type="caution">
    <text evidence="2">The sequence shown here is derived from an EMBL/GenBank/DDBJ whole genome shotgun (WGS) entry which is preliminary data.</text>
</comment>